<dbReference type="GO" id="GO:0046872">
    <property type="term" value="F:metal ion binding"/>
    <property type="evidence" value="ECO:0007669"/>
    <property type="project" value="UniProtKB-KW"/>
</dbReference>
<dbReference type="PROSITE" id="PS51471">
    <property type="entry name" value="FE2OG_OXY"/>
    <property type="match status" value="1"/>
</dbReference>
<keyword evidence="4 7" id="KW-0408">Iron</keyword>
<comment type="cofactor">
    <cofactor evidence="1">
        <name>L-ascorbate</name>
        <dbReference type="ChEBI" id="CHEBI:38290"/>
    </cofactor>
</comment>
<comment type="catalytic activity">
    <reaction evidence="5">
        <text>gibberellin A12 + 2 2-oxoglutarate + 3 O2 + H(+) = gibberellin A9 + 2 succinate + 3 CO2 + 2 H2O</text>
        <dbReference type="Rhea" id="RHEA:60772"/>
        <dbReference type="ChEBI" id="CHEBI:15377"/>
        <dbReference type="ChEBI" id="CHEBI:15378"/>
        <dbReference type="ChEBI" id="CHEBI:15379"/>
        <dbReference type="ChEBI" id="CHEBI:16526"/>
        <dbReference type="ChEBI" id="CHEBI:16810"/>
        <dbReference type="ChEBI" id="CHEBI:30031"/>
        <dbReference type="ChEBI" id="CHEBI:58627"/>
        <dbReference type="ChEBI" id="CHEBI:73255"/>
    </reaction>
    <physiologicalReaction direction="left-to-right" evidence="5">
        <dbReference type="Rhea" id="RHEA:60773"/>
    </physiologicalReaction>
</comment>
<accession>A0A199ULR3</accession>
<dbReference type="AlphaFoldDB" id="A0A199ULR3"/>
<dbReference type="FunFam" id="2.60.120.330:FF:000003">
    <property type="entry name" value="Gibberellin 20 oxidase 2"/>
    <property type="match status" value="1"/>
</dbReference>
<dbReference type="Gene3D" id="2.60.120.330">
    <property type="entry name" value="B-lactam Antibiotic, Isopenicillin N Synthase, Chain"/>
    <property type="match status" value="1"/>
</dbReference>
<dbReference type="GO" id="GO:0009685">
    <property type="term" value="P:gibberellin metabolic process"/>
    <property type="evidence" value="ECO:0007669"/>
    <property type="project" value="UniProtKB-ARBA"/>
</dbReference>
<evidence type="ECO:0000256" key="4">
    <source>
        <dbReference type="ARBA" id="ARBA00023004"/>
    </source>
</evidence>
<comment type="catalytic activity">
    <reaction evidence="6">
        <text>gibberellin A53 + 2 2-oxoglutarate + 3 O2 + H(+) = gibberellin A20 + 2 succinate + 3 CO2 + 2 H2O</text>
        <dbReference type="Rhea" id="RHEA:60796"/>
        <dbReference type="ChEBI" id="CHEBI:15377"/>
        <dbReference type="ChEBI" id="CHEBI:15378"/>
        <dbReference type="ChEBI" id="CHEBI:15379"/>
        <dbReference type="ChEBI" id="CHEBI:16526"/>
        <dbReference type="ChEBI" id="CHEBI:16810"/>
        <dbReference type="ChEBI" id="CHEBI:30031"/>
        <dbReference type="ChEBI" id="CHEBI:58526"/>
        <dbReference type="ChEBI" id="CHEBI:143954"/>
    </reaction>
    <physiologicalReaction direction="left-to-right" evidence="6">
        <dbReference type="Rhea" id="RHEA:60797"/>
    </physiologicalReaction>
</comment>
<dbReference type="Pfam" id="PF03171">
    <property type="entry name" value="2OG-FeII_Oxy"/>
    <property type="match status" value="1"/>
</dbReference>
<dbReference type="OrthoDB" id="667203at2759"/>
<name>A0A199ULR3_ANACO</name>
<evidence type="ECO:0000256" key="7">
    <source>
        <dbReference type="RuleBase" id="RU003682"/>
    </source>
</evidence>
<reference evidence="9 10" key="1">
    <citation type="journal article" date="2016" name="DNA Res.">
        <title>The draft genome of MD-2 pineapple using hybrid error correction of long reads.</title>
        <authorList>
            <person name="Redwan R.M."/>
            <person name="Saidin A."/>
            <person name="Kumar S.V."/>
        </authorList>
    </citation>
    <scope>NUCLEOTIDE SEQUENCE [LARGE SCALE GENOMIC DNA]</scope>
    <source>
        <strain evidence="10">cv. MD2</strain>
        <tissue evidence="9">Leaf</tissue>
    </source>
</reference>
<dbReference type="Proteomes" id="UP000515123">
    <property type="component" value="Linkage group 17"/>
</dbReference>
<dbReference type="GeneID" id="109723391"/>
<dbReference type="Pfam" id="PF14226">
    <property type="entry name" value="DIOX_N"/>
    <property type="match status" value="1"/>
</dbReference>
<evidence type="ECO:0000313" key="11">
    <source>
        <dbReference type="Proteomes" id="UP000515123"/>
    </source>
</evidence>
<keyword evidence="2 7" id="KW-0479">Metal-binding</keyword>
<evidence type="ECO:0000313" key="9">
    <source>
        <dbReference type="EMBL" id="OAY65525.1"/>
    </source>
</evidence>
<dbReference type="InterPro" id="IPR027443">
    <property type="entry name" value="IPNS-like_sf"/>
</dbReference>
<dbReference type="Gramene" id="Aco003280.1.mrna1">
    <property type="protein sequence ID" value="Aco003280.1.mrna1"/>
    <property type="gene ID" value="Aco003280.1.path1"/>
</dbReference>
<reference evidence="12" key="2">
    <citation type="submission" date="2025-04" db="UniProtKB">
        <authorList>
            <consortium name="RefSeq"/>
        </authorList>
    </citation>
    <scope>IDENTIFICATION</scope>
    <source>
        <tissue evidence="12">Leaf</tissue>
    </source>
</reference>
<dbReference type="RefSeq" id="XP_020107324.1">
    <property type="nucleotide sequence ID" value="XM_020251735.1"/>
</dbReference>
<evidence type="ECO:0000256" key="1">
    <source>
        <dbReference type="ARBA" id="ARBA00001961"/>
    </source>
</evidence>
<dbReference type="GO" id="GO:0016491">
    <property type="term" value="F:oxidoreductase activity"/>
    <property type="evidence" value="ECO:0007669"/>
    <property type="project" value="UniProtKB-KW"/>
</dbReference>
<dbReference type="PRINTS" id="PR00682">
    <property type="entry name" value="IPNSYNTHASE"/>
</dbReference>
<dbReference type="PANTHER" id="PTHR47990">
    <property type="entry name" value="2-OXOGLUTARATE (2OG) AND FE(II)-DEPENDENT OXYGENASE SUPERFAMILY PROTEIN-RELATED"/>
    <property type="match status" value="1"/>
</dbReference>
<feature type="domain" description="Fe2OG dioxygenase" evidence="8">
    <location>
        <begin position="204"/>
        <end position="304"/>
    </location>
</feature>
<evidence type="ECO:0000256" key="2">
    <source>
        <dbReference type="ARBA" id="ARBA00022723"/>
    </source>
</evidence>
<dbReference type="InterPro" id="IPR026992">
    <property type="entry name" value="DIOX_N"/>
</dbReference>
<protein>
    <submittedName>
        <fullName evidence="9 12">Gibberellin 20 oxidase 2</fullName>
    </submittedName>
</protein>
<sequence>MALDAEKGARHYIFDSSVLSAQTSIPAQFVWPEDERVRSVDELDAPVIDLRSFFSTDAAATRAAADAIRAACTSHGFFQVVNHGVDASLCRDALHCAAEFFRLPLVAKLRAQQRPGSLWGYSGAHANRFAAKLPWKECVSFHSDASAVDYLASTLGNDFQPMGLVCERYSEAMKKLTLSIMELLGVSLGLERERRYYREFFEDMEYIMRCNYYPPCPEPDLAQGTGPHRDPVAVTILAQDDDVEGLEVFAEGTWRSIRPIPGALVVNIGDTFMALSNGIYKSCLHRAVVNRVHERRSIAFFVCPRGDKVVRAPEELVGPGHGPREYPDFTWAELVGFTQSRHRVDQKTLQCFVHHLQSTPDSSA</sequence>
<dbReference type="Proteomes" id="UP000092600">
    <property type="component" value="Unassembled WGS sequence"/>
</dbReference>
<comment type="similarity">
    <text evidence="7">Belongs to the iron/ascorbate-dependent oxidoreductase family.</text>
</comment>
<dbReference type="STRING" id="4615.A0A199ULR3"/>
<dbReference type="EMBL" id="LSRQ01006888">
    <property type="protein sequence ID" value="OAY65525.1"/>
    <property type="molecule type" value="Genomic_DNA"/>
</dbReference>
<dbReference type="SUPFAM" id="SSF51197">
    <property type="entry name" value="Clavaminate synthase-like"/>
    <property type="match status" value="1"/>
</dbReference>
<evidence type="ECO:0000256" key="3">
    <source>
        <dbReference type="ARBA" id="ARBA00023002"/>
    </source>
</evidence>
<dbReference type="InterPro" id="IPR005123">
    <property type="entry name" value="Oxoglu/Fe-dep_dioxygenase_dom"/>
</dbReference>
<keyword evidence="11" id="KW-1185">Reference proteome</keyword>
<keyword evidence="3 7" id="KW-0560">Oxidoreductase</keyword>
<evidence type="ECO:0000313" key="10">
    <source>
        <dbReference type="Proteomes" id="UP000092600"/>
    </source>
</evidence>
<evidence type="ECO:0000259" key="8">
    <source>
        <dbReference type="PROSITE" id="PS51471"/>
    </source>
</evidence>
<evidence type="ECO:0000256" key="6">
    <source>
        <dbReference type="ARBA" id="ARBA00050797"/>
    </source>
</evidence>
<evidence type="ECO:0000313" key="12">
    <source>
        <dbReference type="RefSeq" id="XP_020107324.1"/>
    </source>
</evidence>
<organism evidence="9 10">
    <name type="scientific">Ananas comosus</name>
    <name type="common">Pineapple</name>
    <name type="synonym">Ananas ananas</name>
    <dbReference type="NCBI Taxonomy" id="4615"/>
    <lineage>
        <taxon>Eukaryota</taxon>
        <taxon>Viridiplantae</taxon>
        <taxon>Streptophyta</taxon>
        <taxon>Embryophyta</taxon>
        <taxon>Tracheophyta</taxon>
        <taxon>Spermatophyta</taxon>
        <taxon>Magnoliopsida</taxon>
        <taxon>Liliopsida</taxon>
        <taxon>Poales</taxon>
        <taxon>Bromeliaceae</taxon>
        <taxon>Bromelioideae</taxon>
        <taxon>Ananas</taxon>
    </lineage>
</organism>
<evidence type="ECO:0000256" key="5">
    <source>
        <dbReference type="ARBA" id="ARBA00050508"/>
    </source>
</evidence>
<dbReference type="InterPro" id="IPR050231">
    <property type="entry name" value="Iron_ascorbate_oxido_reductase"/>
</dbReference>
<dbReference type="InterPro" id="IPR044861">
    <property type="entry name" value="IPNS-like_FE2OG_OXY"/>
</dbReference>
<gene>
    <name evidence="12" type="primary">LOC109723391</name>
    <name evidence="9" type="ORF">ACMD2_03018</name>
</gene>
<proteinExistence type="inferred from homology"/>